<gene>
    <name evidence="5" type="ORF">PO878_05860</name>
</gene>
<dbReference type="EMBL" id="CP116942">
    <property type="protein sequence ID" value="WCO68251.1"/>
    <property type="molecule type" value="Genomic_DNA"/>
</dbReference>
<dbReference type="Proteomes" id="UP001216390">
    <property type="component" value="Chromosome"/>
</dbReference>
<evidence type="ECO:0000256" key="2">
    <source>
        <dbReference type="ARBA" id="ARBA00023082"/>
    </source>
</evidence>
<dbReference type="AlphaFoldDB" id="A0AAE9Y9H0"/>
<evidence type="ECO:0000313" key="5">
    <source>
        <dbReference type="EMBL" id="WCO68251.1"/>
    </source>
</evidence>
<dbReference type="GO" id="GO:0016987">
    <property type="term" value="F:sigma factor activity"/>
    <property type="evidence" value="ECO:0007669"/>
    <property type="project" value="UniProtKB-KW"/>
</dbReference>
<proteinExistence type="predicted"/>
<dbReference type="KEGG" id="ima:PO878_05860"/>
<dbReference type="PANTHER" id="PTHR43133">
    <property type="entry name" value="RNA POLYMERASE ECF-TYPE SIGMA FACTO"/>
    <property type="match status" value="1"/>
</dbReference>
<organism evidence="5 6">
    <name type="scientific">Iamia majanohamensis</name>
    <dbReference type="NCBI Taxonomy" id="467976"/>
    <lineage>
        <taxon>Bacteria</taxon>
        <taxon>Bacillati</taxon>
        <taxon>Actinomycetota</taxon>
        <taxon>Acidimicrobiia</taxon>
        <taxon>Acidimicrobiales</taxon>
        <taxon>Iamiaceae</taxon>
        <taxon>Iamia</taxon>
    </lineage>
</organism>
<dbReference type="Pfam" id="PF04542">
    <property type="entry name" value="Sigma70_r2"/>
    <property type="match status" value="1"/>
</dbReference>
<keyword evidence="6" id="KW-1185">Reference proteome</keyword>
<evidence type="ECO:0000259" key="4">
    <source>
        <dbReference type="Pfam" id="PF04542"/>
    </source>
</evidence>
<dbReference type="Gene3D" id="1.10.1740.10">
    <property type="match status" value="1"/>
</dbReference>
<dbReference type="GO" id="GO:0006352">
    <property type="term" value="P:DNA-templated transcription initiation"/>
    <property type="evidence" value="ECO:0007669"/>
    <property type="project" value="InterPro"/>
</dbReference>
<sequence>MASHGVARVRCEERGVDELLAAVGRGDQEALAALYDVLSPSVFAALARVTGDHRRAEEATAAVFVEVWRRAPHFARGEGTARAWITALARRHLVDVAQAGDGSATRRALSS</sequence>
<accession>A0AAE9Y9H0</accession>
<dbReference type="RefSeq" id="WP_272737768.1">
    <property type="nucleotide sequence ID" value="NZ_CP116942.1"/>
</dbReference>
<dbReference type="InterPro" id="IPR007627">
    <property type="entry name" value="RNA_pol_sigma70_r2"/>
</dbReference>
<reference evidence="5" key="1">
    <citation type="submission" date="2023-01" db="EMBL/GenBank/DDBJ databases">
        <title>The diversity of Class Acidimicrobiia in South China Sea sediment environments and the proposal of Iamia marina sp. nov., a novel species of the genus Iamia.</title>
        <authorList>
            <person name="He Y."/>
            <person name="Tian X."/>
        </authorList>
    </citation>
    <scope>NUCLEOTIDE SEQUENCE</scope>
    <source>
        <strain evidence="5">DSM 19957</strain>
    </source>
</reference>
<evidence type="ECO:0000256" key="1">
    <source>
        <dbReference type="ARBA" id="ARBA00023015"/>
    </source>
</evidence>
<feature type="domain" description="RNA polymerase sigma-70 region 2" evidence="4">
    <location>
        <begin position="34"/>
        <end position="95"/>
    </location>
</feature>
<keyword evidence="2" id="KW-0731">Sigma factor</keyword>
<evidence type="ECO:0000313" key="6">
    <source>
        <dbReference type="Proteomes" id="UP001216390"/>
    </source>
</evidence>
<keyword evidence="3" id="KW-0804">Transcription</keyword>
<dbReference type="InterPro" id="IPR039425">
    <property type="entry name" value="RNA_pol_sigma-70-like"/>
</dbReference>
<dbReference type="SUPFAM" id="SSF88946">
    <property type="entry name" value="Sigma2 domain of RNA polymerase sigma factors"/>
    <property type="match status" value="1"/>
</dbReference>
<name>A0AAE9Y9H0_9ACTN</name>
<dbReference type="InterPro" id="IPR013325">
    <property type="entry name" value="RNA_pol_sigma_r2"/>
</dbReference>
<keyword evidence="1" id="KW-0805">Transcription regulation</keyword>
<evidence type="ECO:0000256" key="3">
    <source>
        <dbReference type="ARBA" id="ARBA00023163"/>
    </source>
</evidence>
<protein>
    <submittedName>
        <fullName evidence="5">Sigma factor</fullName>
    </submittedName>
</protein>
<dbReference type="PANTHER" id="PTHR43133:SF62">
    <property type="entry name" value="RNA POLYMERASE SIGMA FACTOR SIGZ"/>
    <property type="match status" value="1"/>
</dbReference>